<dbReference type="EMBL" id="MN739265">
    <property type="protein sequence ID" value="QHS96177.1"/>
    <property type="molecule type" value="Genomic_DNA"/>
</dbReference>
<organism evidence="1">
    <name type="scientific">viral metagenome</name>
    <dbReference type="NCBI Taxonomy" id="1070528"/>
    <lineage>
        <taxon>unclassified sequences</taxon>
        <taxon>metagenomes</taxon>
        <taxon>organismal metagenomes</taxon>
    </lineage>
</organism>
<sequence length="31" mass="3389">MAALSPFGGNIFSALFNLKRPRATKIQTPLK</sequence>
<reference evidence="1" key="1">
    <citation type="journal article" date="2020" name="Nature">
        <title>Giant virus diversity and host interactions through global metagenomics.</title>
        <authorList>
            <person name="Schulz F."/>
            <person name="Roux S."/>
            <person name="Paez-Espino D."/>
            <person name="Jungbluth S."/>
            <person name="Walsh D.A."/>
            <person name="Denef V.J."/>
            <person name="McMahon K.D."/>
            <person name="Konstantinidis K.T."/>
            <person name="Eloe-Fadrosh E.A."/>
            <person name="Kyrpides N.C."/>
            <person name="Woyke T."/>
        </authorList>
    </citation>
    <scope>NUCLEOTIDE SEQUENCE</scope>
    <source>
        <strain evidence="1">GVMAG-M-3300019093-7</strain>
    </source>
</reference>
<name>A0A6C0BV21_9ZZZZ</name>
<dbReference type="AlphaFoldDB" id="A0A6C0BV21"/>
<accession>A0A6C0BV21</accession>
<protein>
    <submittedName>
        <fullName evidence="1">Uncharacterized protein</fullName>
    </submittedName>
</protein>
<proteinExistence type="predicted"/>
<evidence type="ECO:0000313" key="1">
    <source>
        <dbReference type="EMBL" id="QHS96177.1"/>
    </source>
</evidence>